<dbReference type="InterPro" id="IPR036590">
    <property type="entry name" value="SRAP-like"/>
</dbReference>
<proteinExistence type="inferred from homology"/>
<protein>
    <recommendedName>
        <fullName evidence="8">Abasic site processing protein</fullName>
        <ecNumber evidence="8">3.4.-.-</ecNumber>
    </recommendedName>
</protein>
<dbReference type="SUPFAM" id="SSF143081">
    <property type="entry name" value="BB1717-like"/>
    <property type="match status" value="1"/>
</dbReference>
<comment type="caution">
    <text evidence="9">The sequence shown here is derived from an EMBL/GenBank/DDBJ whole genome shotgun (WGS) entry which is preliminary data.</text>
</comment>
<keyword evidence="3" id="KW-0227">DNA damage</keyword>
<evidence type="ECO:0000256" key="2">
    <source>
        <dbReference type="ARBA" id="ARBA00022670"/>
    </source>
</evidence>
<accession>A0ABT8SMP4</accession>
<keyword evidence="6" id="KW-0238">DNA-binding</keyword>
<organism evidence="9 10">
    <name type="scientific">Peiella sedimenti</name>
    <dbReference type="NCBI Taxonomy" id="3061083"/>
    <lineage>
        <taxon>Bacteria</taxon>
        <taxon>Pseudomonadati</taxon>
        <taxon>Pseudomonadota</taxon>
        <taxon>Alphaproteobacteria</taxon>
        <taxon>Caulobacterales</taxon>
        <taxon>Caulobacteraceae</taxon>
        <taxon>Peiella</taxon>
    </lineage>
</organism>
<comment type="similarity">
    <text evidence="1 8">Belongs to the SOS response-associated peptidase family.</text>
</comment>
<dbReference type="Pfam" id="PF02586">
    <property type="entry name" value="SRAP"/>
    <property type="match status" value="1"/>
</dbReference>
<evidence type="ECO:0000256" key="5">
    <source>
        <dbReference type="ARBA" id="ARBA00023124"/>
    </source>
</evidence>
<keyword evidence="7" id="KW-0456">Lyase</keyword>
<keyword evidence="5" id="KW-0190">Covalent protein-DNA linkage</keyword>
<dbReference type="InterPro" id="IPR003738">
    <property type="entry name" value="SRAP"/>
</dbReference>
<dbReference type="EMBL" id="JAUKTR010000004">
    <property type="protein sequence ID" value="MDO1559840.1"/>
    <property type="molecule type" value="Genomic_DNA"/>
</dbReference>
<dbReference type="EC" id="3.4.-.-" evidence="8"/>
<evidence type="ECO:0000256" key="7">
    <source>
        <dbReference type="ARBA" id="ARBA00023239"/>
    </source>
</evidence>
<evidence type="ECO:0000256" key="8">
    <source>
        <dbReference type="RuleBase" id="RU364100"/>
    </source>
</evidence>
<keyword evidence="2 8" id="KW-0645">Protease</keyword>
<evidence type="ECO:0000313" key="9">
    <source>
        <dbReference type="EMBL" id="MDO1559840.1"/>
    </source>
</evidence>
<dbReference type="PANTHER" id="PTHR13604:SF0">
    <property type="entry name" value="ABASIC SITE PROCESSING PROTEIN HMCES"/>
    <property type="match status" value="1"/>
</dbReference>
<evidence type="ECO:0000256" key="3">
    <source>
        <dbReference type="ARBA" id="ARBA00022763"/>
    </source>
</evidence>
<gene>
    <name evidence="9" type="ORF">Q0812_10420</name>
</gene>
<evidence type="ECO:0000256" key="1">
    <source>
        <dbReference type="ARBA" id="ARBA00008136"/>
    </source>
</evidence>
<dbReference type="RefSeq" id="WP_302110272.1">
    <property type="nucleotide sequence ID" value="NZ_JAUKTR010000004.1"/>
</dbReference>
<keyword evidence="4 8" id="KW-0378">Hydrolase</keyword>
<sequence length="210" mass="23698">MCGRYDTTGRFTWAEIHRALSTYGEVATAPLNLEPNDDVRPTTRQATARLDGGAFHVEPMRWGFIPFWANGKTLDAACRGRDGRTMSTFNARTDVSPMFKAALKSQRCVVPASAWFEWTGEKGAKTKHRFQRADGDLIWFAGLWSRVNLSDVGETATFTIFTGPSDGFLADYHDRQPVILEPDEITAWLDCANDPQPFFEARRPERFVRA</sequence>
<keyword evidence="10" id="KW-1185">Reference proteome</keyword>
<evidence type="ECO:0000313" key="10">
    <source>
        <dbReference type="Proteomes" id="UP001169063"/>
    </source>
</evidence>
<dbReference type="Gene3D" id="3.90.1680.10">
    <property type="entry name" value="SOS response associated peptidase-like"/>
    <property type="match status" value="1"/>
</dbReference>
<evidence type="ECO:0000256" key="6">
    <source>
        <dbReference type="ARBA" id="ARBA00023125"/>
    </source>
</evidence>
<dbReference type="PANTHER" id="PTHR13604">
    <property type="entry name" value="DC12-RELATED"/>
    <property type="match status" value="1"/>
</dbReference>
<name>A0ABT8SMP4_9CAUL</name>
<reference evidence="9" key="1">
    <citation type="submission" date="2023-07" db="EMBL/GenBank/DDBJ databases">
        <title>Brevundimonas soil sp. nov., isolated from the soil of chemical plant.</title>
        <authorList>
            <person name="Wu N."/>
        </authorList>
    </citation>
    <scope>NUCLEOTIDE SEQUENCE</scope>
    <source>
        <strain evidence="9">XZ-24</strain>
    </source>
</reference>
<evidence type="ECO:0000256" key="4">
    <source>
        <dbReference type="ARBA" id="ARBA00022801"/>
    </source>
</evidence>
<dbReference type="Proteomes" id="UP001169063">
    <property type="component" value="Unassembled WGS sequence"/>
</dbReference>